<dbReference type="PANTHER" id="PTHR35971:SF3">
    <property type="entry name" value="OBSCURIN-LIKE PROTEIN 1 ISOFORM X1"/>
    <property type="match status" value="1"/>
</dbReference>
<reference evidence="17" key="1">
    <citation type="submission" date="2025-08" db="UniProtKB">
        <authorList>
            <consortium name="Ensembl"/>
        </authorList>
    </citation>
    <scope>IDENTIFICATION</scope>
</reference>
<evidence type="ECO:0000256" key="15">
    <source>
        <dbReference type="SAM" id="MobiDB-lite"/>
    </source>
</evidence>
<dbReference type="GO" id="GO:0007030">
    <property type="term" value="P:Golgi organization"/>
    <property type="evidence" value="ECO:0007669"/>
    <property type="project" value="UniProtKB-ARBA"/>
</dbReference>
<dbReference type="PANTHER" id="PTHR35971">
    <property type="entry name" value="SI:DKEY-31G6.6"/>
    <property type="match status" value="1"/>
</dbReference>
<dbReference type="FunFam" id="2.60.40.10:FF:000050">
    <property type="entry name" value="Titin isoform B"/>
    <property type="match status" value="1"/>
</dbReference>
<feature type="domain" description="Ig-like" evidence="16">
    <location>
        <begin position="1301"/>
        <end position="1481"/>
    </location>
</feature>
<dbReference type="InterPro" id="IPR036179">
    <property type="entry name" value="Ig-like_dom_sf"/>
</dbReference>
<evidence type="ECO:0000256" key="4">
    <source>
        <dbReference type="ARBA" id="ARBA00006692"/>
    </source>
</evidence>
<dbReference type="FunFam" id="2.60.40.10:FF:002420">
    <property type="entry name" value="Obscurin-like 1b"/>
    <property type="match status" value="1"/>
</dbReference>
<dbReference type="SUPFAM" id="SSF48726">
    <property type="entry name" value="Immunoglobulin"/>
    <property type="match status" value="20"/>
</dbReference>
<dbReference type="SMART" id="SM00409">
    <property type="entry name" value="IG"/>
    <property type="match status" value="19"/>
</dbReference>
<dbReference type="Pfam" id="PF07679">
    <property type="entry name" value="I-set"/>
    <property type="match status" value="16"/>
</dbReference>
<reference evidence="17" key="2">
    <citation type="submission" date="2025-09" db="UniProtKB">
        <authorList>
            <consortium name="Ensembl"/>
        </authorList>
    </citation>
    <scope>IDENTIFICATION</scope>
</reference>
<dbReference type="CDD" id="cd00063">
    <property type="entry name" value="FN3"/>
    <property type="match status" value="1"/>
</dbReference>
<dbReference type="FunFam" id="2.60.40.10:FF:000211">
    <property type="entry name" value="Obscurin-like protein 1"/>
    <property type="match status" value="7"/>
</dbReference>
<keyword evidence="5" id="KW-0963">Cytoplasm</keyword>
<feature type="domain" description="Ig-like" evidence="16">
    <location>
        <begin position="725"/>
        <end position="847"/>
    </location>
</feature>
<name>A0A3Q4MRY0_NEOBR</name>
<keyword evidence="10" id="KW-0539">Nucleus</keyword>
<evidence type="ECO:0000259" key="16">
    <source>
        <dbReference type="PROSITE" id="PS50835"/>
    </source>
</evidence>
<dbReference type="Ensembl" id="ENSNBRT00000018408.1">
    <property type="protein sequence ID" value="ENSNBRP00000017919.1"/>
    <property type="gene ID" value="ENSNBRG00000013788.1"/>
</dbReference>
<evidence type="ECO:0000256" key="11">
    <source>
        <dbReference type="ARBA" id="ARBA00023319"/>
    </source>
</evidence>
<comment type="similarity">
    <text evidence="4">Belongs to the protein kinase superfamily. CAMK Ser/Thr protein kinase family.</text>
</comment>
<dbReference type="Gene3D" id="2.60.40.10">
    <property type="entry name" value="Immunoglobulins"/>
    <property type="match status" value="20"/>
</dbReference>
<evidence type="ECO:0000256" key="10">
    <source>
        <dbReference type="ARBA" id="ARBA00023242"/>
    </source>
</evidence>
<feature type="domain" description="Ig-like" evidence="16">
    <location>
        <begin position="304"/>
        <end position="394"/>
    </location>
</feature>
<organism evidence="17 18">
    <name type="scientific">Neolamprologus brichardi</name>
    <name type="common">Fairy cichlid</name>
    <name type="synonym">Lamprologus brichardi</name>
    <dbReference type="NCBI Taxonomy" id="32507"/>
    <lineage>
        <taxon>Eukaryota</taxon>
        <taxon>Metazoa</taxon>
        <taxon>Chordata</taxon>
        <taxon>Craniata</taxon>
        <taxon>Vertebrata</taxon>
        <taxon>Euteleostomi</taxon>
        <taxon>Actinopterygii</taxon>
        <taxon>Neopterygii</taxon>
        <taxon>Teleostei</taxon>
        <taxon>Neoteleostei</taxon>
        <taxon>Acanthomorphata</taxon>
        <taxon>Ovalentaria</taxon>
        <taxon>Cichlomorphae</taxon>
        <taxon>Cichliformes</taxon>
        <taxon>Cichlidae</taxon>
        <taxon>African cichlids</taxon>
        <taxon>Pseudocrenilabrinae</taxon>
        <taxon>Lamprologini</taxon>
        <taxon>Neolamprologus</taxon>
    </lineage>
</organism>
<evidence type="ECO:0000256" key="3">
    <source>
        <dbReference type="ARBA" id="ARBA00004556"/>
    </source>
</evidence>
<evidence type="ECO:0000256" key="7">
    <source>
        <dbReference type="ARBA" id="ARBA00022737"/>
    </source>
</evidence>
<proteinExistence type="inferred from homology"/>
<feature type="domain" description="Ig-like" evidence="16">
    <location>
        <begin position="1028"/>
        <end position="1118"/>
    </location>
</feature>
<keyword evidence="6" id="KW-0597">Phosphoprotein</keyword>
<comment type="function">
    <text evidence="12">Core component of the 3M complex, a complex required to regulate microtubule dynamics and genome integrity. It is unclear how the 3M complex regulates microtubules, it could act by controlling the level of a microtubule stabilizer. Acts as a regulator of the Cul7-RING(FBXW8) ubiquitin-protein ligase, playing a critical role in the ubiquitin ligase pathway that regulates Golgi morphogenesis and dendrite patterning in brain. Required to localize CUL7 to the Golgi apparatus in neurons.</text>
</comment>
<dbReference type="InterPro" id="IPR036116">
    <property type="entry name" value="FN3_sf"/>
</dbReference>
<comment type="subcellular location">
    <subcellularLocation>
        <location evidence="3">Cytoplasm</location>
        <location evidence="3">Perinuclear region</location>
    </subcellularLocation>
    <subcellularLocation>
        <location evidence="2">Golgi apparatus</location>
    </subcellularLocation>
    <subcellularLocation>
        <location evidence="1">Nucleus</location>
    </subcellularLocation>
</comment>
<keyword evidence="7" id="KW-0677">Repeat</keyword>
<dbReference type="InterPro" id="IPR003599">
    <property type="entry name" value="Ig_sub"/>
</dbReference>
<feature type="domain" description="Ig-like" evidence="16">
    <location>
        <begin position="1210"/>
        <end position="1297"/>
    </location>
</feature>
<feature type="domain" description="Ig-like" evidence="16">
    <location>
        <begin position="397"/>
        <end position="483"/>
    </location>
</feature>
<dbReference type="GO" id="GO:0005634">
    <property type="term" value="C:nucleus"/>
    <property type="evidence" value="ECO:0007669"/>
    <property type="project" value="UniProtKB-SubCell"/>
</dbReference>
<feature type="domain" description="Ig-like" evidence="16">
    <location>
        <begin position="1119"/>
        <end position="1207"/>
    </location>
</feature>
<feature type="domain" description="Ig-like" evidence="16">
    <location>
        <begin position="172"/>
        <end position="252"/>
    </location>
</feature>
<dbReference type="InterPro" id="IPR003961">
    <property type="entry name" value="FN3_dom"/>
</dbReference>
<evidence type="ECO:0000313" key="18">
    <source>
        <dbReference type="Proteomes" id="UP000261580"/>
    </source>
</evidence>
<dbReference type="OMA" id="CSLEVYH"/>
<evidence type="ECO:0000256" key="9">
    <source>
        <dbReference type="ARBA" id="ARBA00023157"/>
    </source>
</evidence>
<dbReference type="FunFam" id="2.60.40.10:FF:001084">
    <property type="entry name" value="obscurin-like isoform X3"/>
    <property type="match status" value="2"/>
</dbReference>
<dbReference type="InterPro" id="IPR013098">
    <property type="entry name" value="Ig_I-set"/>
</dbReference>
<feature type="domain" description="Ig-like" evidence="16">
    <location>
        <begin position="1567"/>
        <end position="1651"/>
    </location>
</feature>
<dbReference type="FunFam" id="2.60.40.10:FF:000464">
    <property type="entry name" value="Putative obscurin-like protein 1"/>
    <property type="match status" value="1"/>
</dbReference>
<feature type="domain" description="Ig-like" evidence="16">
    <location>
        <begin position="937"/>
        <end position="1027"/>
    </location>
</feature>
<evidence type="ECO:0000256" key="8">
    <source>
        <dbReference type="ARBA" id="ARBA00023034"/>
    </source>
</evidence>
<evidence type="ECO:0000256" key="5">
    <source>
        <dbReference type="ARBA" id="ARBA00022490"/>
    </source>
</evidence>
<keyword evidence="9" id="KW-1015">Disulfide bond</keyword>
<evidence type="ECO:0000256" key="12">
    <source>
        <dbReference type="ARBA" id="ARBA00057297"/>
    </source>
</evidence>
<dbReference type="GO" id="GO:0005794">
    <property type="term" value="C:Golgi apparatus"/>
    <property type="evidence" value="ECO:0007669"/>
    <property type="project" value="UniProtKB-SubCell"/>
</dbReference>
<dbReference type="SUPFAM" id="SSF49265">
    <property type="entry name" value="Fibronectin type III"/>
    <property type="match status" value="1"/>
</dbReference>
<dbReference type="InterPro" id="IPR052385">
    <property type="entry name" value="Obscurin/Obscurin-like_Reg"/>
</dbReference>
<feature type="domain" description="Ig-like" evidence="16">
    <location>
        <begin position="1742"/>
        <end position="1832"/>
    </location>
</feature>
<dbReference type="GO" id="GO:0048471">
    <property type="term" value="C:perinuclear region of cytoplasm"/>
    <property type="evidence" value="ECO:0007669"/>
    <property type="project" value="UniProtKB-SubCell"/>
</dbReference>
<evidence type="ECO:0000256" key="6">
    <source>
        <dbReference type="ARBA" id="ARBA00022553"/>
    </source>
</evidence>
<evidence type="ECO:0000313" key="17">
    <source>
        <dbReference type="Ensembl" id="ENSNBRP00000017919.1"/>
    </source>
</evidence>
<evidence type="ECO:0000256" key="14">
    <source>
        <dbReference type="ARBA" id="ARBA00067525"/>
    </source>
</evidence>
<keyword evidence="18" id="KW-1185">Reference proteome</keyword>
<feature type="domain" description="Ig-like" evidence="16">
    <location>
        <begin position="8"/>
        <end position="98"/>
    </location>
</feature>
<dbReference type="PROSITE" id="PS50835">
    <property type="entry name" value="IG_LIKE"/>
    <property type="match status" value="13"/>
</dbReference>
<dbReference type="GO" id="GO:0050775">
    <property type="term" value="P:positive regulation of dendrite morphogenesis"/>
    <property type="evidence" value="ECO:0007669"/>
    <property type="project" value="UniProtKB-ARBA"/>
</dbReference>
<protein>
    <recommendedName>
        <fullName evidence="14">Obscurin-like protein 1</fullName>
    </recommendedName>
</protein>
<keyword evidence="11" id="KW-0393">Immunoglobulin domain</keyword>
<sequence length="1917" mass="214112">MDIFGGAPRVLGYPRPVVAQCGTDATLKCQIGGDPRPDVIWERKNVQILSEGRYKISEEGKVYLLTITRVTQQDAGQYICKARNSIGETYAAASLKVEGEAQQQDEDARQLVVNGGAQSMQENGEFVGHINGYNAMQNGEHCKANGGELNGEWNSRLSKNQAEVDLTSDDRPRFLIKPLSLRVDRGEDAAFSCKIWGTPLPEVIWEKDGKKLNDIFESSHFSMRNEDGGWFQLKIYRTRMPDKGVYTCKAVNCHGEALAGAVLLVEPVPERGDSKTSSTGHTNSQWSPKHRGGRPSLSRITAEPPVDASKVKKFAVAEGKHAKFRCFVTGKPKPEIIWKKDGVPLEPDRRHLIFEDREGYYTLKVLYCKVQDTGLYVCAASNALGNTLSAVHLSVKPAVRFRRPLKDVEVKERDIAVLECEVPDESLPAAWYLEDQRLMPSNKYGMEQKGTKRRLTIHDVGTDDDGVYLCEMPDGAKSIAELSVKTIVRKLPRKLEVLEGENAAFCVEVENDDMEVHWFKDGLKLHETHQTILKSFGKTHILVFVNVAYHDSGVVTFVAGRSKTSSRLKVKFVLEMQEVGSQEWQKCFTSETATSAEVTGDIVPCEGNYRFRVCCINKYGRSGHVEFPKVVHLPGPKILSRLQSSEVVEGQDARFSIELSAPMVGTWFLNSAQLQHGGRYSIQHNQTKHSVVIHESRMTEDEAEVTFIANGVRDSAVLNVKKFSPLSELDSKKKVDIGDAIVLYCEVSHPFAKVSWFKDGKELQVSDGLNIQADGNMRRIVIQSAEESHSGVYSCETSGDVITFNVDVATLQAEGTMRRLIIRSAETSDAGSYTCQAGNSSMEFTVNVRPPVMIVEPKDDVVMESYISEEIHLQCELSRSRGKVRWFKDGLQVAESENIQLISEGPYRRLTILCSSEEDAGEYVCETDGDSIFFQLPPVRIIYPSESELELTHLASERLELSCEISKADAPVRWFKDGLEVEAGHNLILEVDGAQRRLIIPITTVHDTGEYVCDTEDDSLAFLVTITPPVTLTCPKDIADKLESLAGKPVILEIEVSRPNAEVKWLINGEEIQQSSNVTITEDGLIRRLTIHSPTPEDSGKYTCDAMDDKIDFQVQVSPPVKILRKSEIKNNLKFLISDDIVLECELSRANAVAKWYKDGCRVQGDERFCEEEEGPFRSLVILNAELKDSGEYFLDVGDDSISFQVTVEPPVTIVGNSNDLEYQEMMAGDDLILACEVSRANAPVQWYCNDRLLTSDDRTYIESYGTLRKIIISCVQPSDSGKYVCDAVDDKMVSVIRIQPRVIEFLTELHNTTVLEGEDATFKCVVSPEDVQLVWLMDNEPITLGDRFQATHNGLCHTLVIKKCQMLDCSKITAEAEGQMSKASLKVQAQVMFTKKMEAVMAEEFGDATLEAEISLEAGEVQWMRQGVVIQSGPRHTLAQNGCKRSLTIHNLTLSDRGTYRCETLHDRTQVKLNVERKIAIRKGLTDQETFERETASFVVELSHTDVEGSWQKDGIRVKPNNQCRVSTNGQVHGLTLSNLTLEDTGTIVFSAEGARTTARLTVKTPVSILKPLADARVEEEFPVTLECEFSRQNVEVRWFKDGSELKPGKNCRIYSMGRKRFCQILQCSRADSGTYTCDTGEIKTSCSLEVYHELEIVQDLEDLYIQEDQNAVFMCEVSLEDVTGEWYKDGHRIRPTSSIKIRTETKHFLLMCNVKAEDAGEIRFVARDVESTAYLEVELPVSIVKPLRDRTALEKHRVILECTVSSPHCSATWYKGREELVSSDRLEILADGCSHKLVIQQVSVEDEGTYSIEVGEHTSKAKLMVEQALVMVKELEDVEVMEGEPATFQCELSVAINKPPVWTLNGENLKPGPSVRLENHGTVHKLILKSTSVDMSGTVKFTMGKAKSSATLNVT</sequence>
<dbReference type="GeneTree" id="ENSGT00940000156702"/>
<dbReference type="FunFam" id="2.60.40.10:FF:000502">
    <property type="entry name" value="obscurin-like protein 1 isoform X2"/>
    <property type="match status" value="1"/>
</dbReference>
<feature type="region of interest" description="Disordered" evidence="15">
    <location>
        <begin position="270"/>
        <end position="304"/>
    </location>
</feature>
<keyword evidence="8" id="KW-0333">Golgi apparatus</keyword>
<evidence type="ECO:0000256" key="2">
    <source>
        <dbReference type="ARBA" id="ARBA00004555"/>
    </source>
</evidence>
<dbReference type="CDD" id="cd00096">
    <property type="entry name" value="Ig"/>
    <property type="match status" value="1"/>
</dbReference>
<dbReference type="InterPro" id="IPR003598">
    <property type="entry name" value="Ig_sub2"/>
</dbReference>
<dbReference type="FunFam" id="2.60.40.10:FF:000393">
    <property type="entry name" value="Putative obscurin-like protein 1"/>
    <property type="match status" value="1"/>
</dbReference>
<comment type="subunit">
    <text evidence="13">Component of the 3M complex, composed of core components CUL7, CCDC8 and OBSL1. Interacts with CCDC8. Interacts with CUL7; the interaction is direct. Interacts with FBXW8. Interacts (via N-terminal Ig-like domain) with TTN/titin (via C-terminal Ig-like domain); the interaction is direct.</text>
</comment>
<feature type="compositionally biased region" description="Polar residues" evidence="15">
    <location>
        <begin position="275"/>
        <end position="287"/>
    </location>
</feature>
<dbReference type="SMART" id="SM00408">
    <property type="entry name" value="IGc2"/>
    <property type="match status" value="12"/>
</dbReference>
<feature type="domain" description="Ig-like" evidence="16">
    <location>
        <begin position="850"/>
        <end position="925"/>
    </location>
</feature>
<dbReference type="STRING" id="32507.ENSNBRP00000017919"/>
<evidence type="ECO:0000256" key="1">
    <source>
        <dbReference type="ARBA" id="ARBA00004123"/>
    </source>
</evidence>
<dbReference type="Proteomes" id="UP000261580">
    <property type="component" value="Unassembled WGS sequence"/>
</dbReference>
<evidence type="ECO:0000256" key="13">
    <source>
        <dbReference type="ARBA" id="ARBA00063153"/>
    </source>
</evidence>
<dbReference type="Bgee" id="ENSNBRG00000013788">
    <property type="expression patterns" value="Expressed in muscle tissue and 3 other cell types or tissues"/>
</dbReference>
<dbReference type="InterPro" id="IPR013783">
    <property type="entry name" value="Ig-like_fold"/>
</dbReference>
<accession>A0A3Q4MRY0</accession>
<dbReference type="InterPro" id="IPR007110">
    <property type="entry name" value="Ig-like_dom"/>
</dbReference>
<dbReference type="FunFam" id="2.60.40.10:FF:000241">
    <property type="entry name" value="obscurin-like protein 1 isoform X2"/>
    <property type="match status" value="1"/>
</dbReference>